<feature type="region of interest" description="Disordered" evidence="1">
    <location>
        <begin position="164"/>
        <end position="208"/>
    </location>
</feature>
<dbReference type="Proteomes" id="UP000041254">
    <property type="component" value="Unassembled WGS sequence"/>
</dbReference>
<reference evidence="3 4" key="1">
    <citation type="submission" date="2014-11" db="EMBL/GenBank/DDBJ databases">
        <authorList>
            <person name="Zhu J."/>
            <person name="Qi W."/>
            <person name="Song R."/>
        </authorList>
    </citation>
    <scope>NUCLEOTIDE SEQUENCE [LARGE SCALE GENOMIC DNA]</scope>
</reference>
<organism evidence="3 4">
    <name type="scientific">Vitrella brassicaformis (strain CCMP3155)</name>
    <dbReference type="NCBI Taxonomy" id="1169540"/>
    <lineage>
        <taxon>Eukaryota</taxon>
        <taxon>Sar</taxon>
        <taxon>Alveolata</taxon>
        <taxon>Colpodellida</taxon>
        <taxon>Vitrellaceae</taxon>
        <taxon>Vitrella</taxon>
    </lineage>
</organism>
<keyword evidence="2" id="KW-1133">Transmembrane helix</keyword>
<evidence type="ECO:0000313" key="4">
    <source>
        <dbReference type="Proteomes" id="UP000041254"/>
    </source>
</evidence>
<keyword evidence="2" id="KW-0812">Transmembrane</keyword>
<evidence type="ECO:0000256" key="2">
    <source>
        <dbReference type="SAM" id="Phobius"/>
    </source>
</evidence>
<protein>
    <submittedName>
        <fullName evidence="3">Uncharacterized protein</fullName>
    </submittedName>
</protein>
<dbReference type="AlphaFoldDB" id="A0A0G4FNI3"/>
<keyword evidence="4" id="KW-1185">Reference proteome</keyword>
<proteinExistence type="predicted"/>
<dbReference type="EMBL" id="CDMY01000470">
    <property type="protein sequence ID" value="CEM15781.1"/>
    <property type="molecule type" value="Genomic_DNA"/>
</dbReference>
<feature type="compositionally biased region" description="Low complexity" evidence="1">
    <location>
        <begin position="175"/>
        <end position="197"/>
    </location>
</feature>
<feature type="compositionally biased region" description="Pro residues" evidence="1">
    <location>
        <begin position="198"/>
        <end position="208"/>
    </location>
</feature>
<dbReference type="InParanoid" id="A0A0G4FNI3"/>
<sequence length="208" mass="21507">MGAYIRARDDKRGQCEDAASIAAKAGVMVVADGVGGFADMKDGGVSARGMAVSVLLSGAAGAIYWLPKPLSLDCKKTYANLCFARAVAVNTMDEAMATPPPQDAHTNRAKQLLEAGWAKTAADRHGPPGARTIAVAATTHNEEGRLCMDLADKGYTTVDQKIRSAPLTVPPPSWPRWSPCSTPTSPTTPYSCSASPAAGPPPSGPPTS</sequence>
<keyword evidence="2" id="KW-0472">Membrane</keyword>
<gene>
    <name evidence="3" type="ORF">Vbra_21539</name>
</gene>
<evidence type="ECO:0000313" key="3">
    <source>
        <dbReference type="EMBL" id="CEM15781.1"/>
    </source>
</evidence>
<feature type="transmembrane region" description="Helical" evidence="2">
    <location>
        <begin position="45"/>
        <end position="66"/>
    </location>
</feature>
<name>A0A0G4FNI3_VITBC</name>
<accession>A0A0G4FNI3</accession>
<evidence type="ECO:0000256" key="1">
    <source>
        <dbReference type="SAM" id="MobiDB-lite"/>
    </source>
</evidence>
<dbReference type="VEuPathDB" id="CryptoDB:Vbra_21539"/>